<proteinExistence type="predicted"/>
<accession>A0ACB0E001</accession>
<organism evidence="1 2">
    <name type="scientific">Rangifer tarandus platyrhynchus</name>
    <name type="common">Svalbard reindeer</name>
    <dbReference type="NCBI Taxonomy" id="3082113"/>
    <lineage>
        <taxon>Eukaryota</taxon>
        <taxon>Metazoa</taxon>
        <taxon>Chordata</taxon>
        <taxon>Craniata</taxon>
        <taxon>Vertebrata</taxon>
        <taxon>Euteleostomi</taxon>
        <taxon>Mammalia</taxon>
        <taxon>Eutheria</taxon>
        <taxon>Laurasiatheria</taxon>
        <taxon>Artiodactyla</taxon>
        <taxon>Ruminantia</taxon>
        <taxon>Pecora</taxon>
        <taxon>Cervidae</taxon>
        <taxon>Odocoileinae</taxon>
        <taxon>Rangifer</taxon>
    </lineage>
</organism>
<evidence type="ECO:0000313" key="1">
    <source>
        <dbReference type="EMBL" id="CAI9693693.1"/>
    </source>
</evidence>
<sequence length="254" mass="27041">MPLPYAAPFMTGLTGLLLSFGYDAVPGTQGPSPQGSRQQPQARKSVDLKGKGPAGVRAASVHIGYSRQDPERAVRKARPGNHARRVGDDGGGERPLPAAAPAHTRLLQNLQGQELLLPKWLQKSPSMALTSEHPGKARDRVPPGGSGLFPLEQGRDAFSGLTLGQGRFLDGVQLQLRPEARGAKPPPAARGAEEERWHWGRSSRRVGRWSVRKPGERGGARRGRPISRCAPAALLSAGAVGASARLCTGAHQRR</sequence>
<dbReference type="EMBL" id="OX596097">
    <property type="protein sequence ID" value="CAI9693693.1"/>
    <property type="molecule type" value="Genomic_DNA"/>
</dbReference>
<dbReference type="Proteomes" id="UP001162501">
    <property type="component" value="Chromosome 13"/>
</dbReference>
<gene>
    <name evidence="1" type="ORF">MRATA1EN3_LOCUS4906</name>
</gene>
<reference evidence="1" key="1">
    <citation type="submission" date="2023-05" db="EMBL/GenBank/DDBJ databases">
        <authorList>
            <consortium name="ELIXIR-Norway"/>
        </authorList>
    </citation>
    <scope>NUCLEOTIDE SEQUENCE</scope>
</reference>
<name>A0ACB0E001_RANTA</name>
<protein>
    <submittedName>
        <fullName evidence="1">Uncharacterized protein</fullName>
    </submittedName>
</protein>
<evidence type="ECO:0000313" key="2">
    <source>
        <dbReference type="Proteomes" id="UP001162501"/>
    </source>
</evidence>